<protein>
    <submittedName>
        <fullName evidence="2">Uncharacterized protein</fullName>
    </submittedName>
</protein>
<dbReference type="GO" id="GO:0007130">
    <property type="term" value="P:synaptonemal complex assembly"/>
    <property type="evidence" value="ECO:0007669"/>
    <property type="project" value="TreeGrafter"/>
</dbReference>
<feature type="compositionally biased region" description="Polar residues" evidence="1">
    <location>
        <begin position="740"/>
        <end position="760"/>
    </location>
</feature>
<feature type="compositionally biased region" description="Polar residues" evidence="1">
    <location>
        <begin position="293"/>
        <end position="314"/>
    </location>
</feature>
<evidence type="ECO:0000313" key="3">
    <source>
        <dbReference type="Proteomes" id="UP000887568"/>
    </source>
</evidence>
<feature type="region of interest" description="Disordered" evidence="1">
    <location>
        <begin position="232"/>
        <end position="355"/>
    </location>
</feature>
<keyword evidence="3" id="KW-1185">Reference proteome</keyword>
<dbReference type="InterPro" id="IPR026616">
    <property type="entry name" value="TEX15"/>
</dbReference>
<dbReference type="OrthoDB" id="10054471at2759"/>
<evidence type="ECO:0000313" key="2">
    <source>
        <dbReference type="EnsemblMetazoa" id="XP_038060640.1"/>
    </source>
</evidence>
<dbReference type="EnsemblMetazoa" id="XM_038204712.1">
    <property type="protein sequence ID" value="XP_038060640.1"/>
    <property type="gene ID" value="LOC119731541"/>
</dbReference>
<feature type="compositionally biased region" description="Polar residues" evidence="1">
    <location>
        <begin position="397"/>
        <end position="417"/>
    </location>
</feature>
<feature type="compositionally biased region" description="Polar residues" evidence="1">
    <location>
        <begin position="275"/>
        <end position="284"/>
    </location>
</feature>
<name>A0A914A9W3_PATMI</name>
<feature type="region of interest" description="Disordered" evidence="1">
    <location>
        <begin position="801"/>
        <end position="826"/>
    </location>
</feature>
<dbReference type="RefSeq" id="XP_038060640.1">
    <property type="nucleotide sequence ID" value="XM_038204712.1"/>
</dbReference>
<evidence type="ECO:0000256" key="1">
    <source>
        <dbReference type="SAM" id="MobiDB-lite"/>
    </source>
</evidence>
<dbReference type="AlphaFoldDB" id="A0A914A9W3"/>
<accession>A0A914A9W3</accession>
<proteinExistence type="predicted"/>
<dbReference type="GO" id="GO:0005634">
    <property type="term" value="C:nucleus"/>
    <property type="evidence" value="ECO:0007669"/>
    <property type="project" value="TreeGrafter"/>
</dbReference>
<dbReference type="PANTHER" id="PTHR22380:SF1">
    <property type="entry name" value="TESTIS-EXPRESSED PROTEIN 15"/>
    <property type="match status" value="1"/>
</dbReference>
<feature type="compositionally biased region" description="Basic and acidic residues" evidence="1">
    <location>
        <begin position="812"/>
        <end position="826"/>
    </location>
</feature>
<dbReference type="GO" id="GO:0010569">
    <property type="term" value="P:regulation of double-strand break repair via homologous recombination"/>
    <property type="evidence" value="ECO:0007669"/>
    <property type="project" value="InterPro"/>
</dbReference>
<feature type="region of interest" description="Disordered" evidence="1">
    <location>
        <begin position="726"/>
        <end position="768"/>
    </location>
</feature>
<organism evidence="2 3">
    <name type="scientific">Patiria miniata</name>
    <name type="common">Bat star</name>
    <name type="synonym">Asterina miniata</name>
    <dbReference type="NCBI Taxonomy" id="46514"/>
    <lineage>
        <taxon>Eukaryota</taxon>
        <taxon>Metazoa</taxon>
        <taxon>Echinodermata</taxon>
        <taxon>Eleutherozoa</taxon>
        <taxon>Asterozoa</taxon>
        <taxon>Asteroidea</taxon>
        <taxon>Valvatacea</taxon>
        <taxon>Valvatida</taxon>
        <taxon>Asterinidae</taxon>
        <taxon>Patiria</taxon>
    </lineage>
</organism>
<feature type="compositionally biased region" description="Low complexity" evidence="1">
    <location>
        <begin position="326"/>
        <end position="337"/>
    </location>
</feature>
<dbReference type="GO" id="GO:0007140">
    <property type="term" value="P:male meiotic nuclear division"/>
    <property type="evidence" value="ECO:0007669"/>
    <property type="project" value="InterPro"/>
</dbReference>
<dbReference type="PANTHER" id="PTHR22380">
    <property type="entry name" value="TESTIS-EXPRESSED PROTEIN 15"/>
    <property type="match status" value="1"/>
</dbReference>
<dbReference type="GeneID" id="119731541"/>
<sequence>METSSSRSGSRTRHTEKECRVEVDKDSTFAKDVLKHLADPLPYRHLDWERRWKLHAVTQVNDDSAQRRFKDKKLQLERERSNKQSECFAFGLTEWQYEANRICDGDIRYQKLDCPLGRVGQGINACLYPAVLLQWAEEKNFKQPCIIVYKVAKGHGRVVPARSSREIPFSEPSREVDHFISAGMPDSREPTSKQLSKSQIYLFEFDEQSRLRKPPRHCLPYAVVSLTLRELTTSPSPNAGTVPPVRSTGTSRQDTGREKSKHRRRRSDKRERHSTSLGASSKTAVQPRPPPTSSVGETRKQSSSIERFNSSSKNCIAETSDGIDDSSSVAASTTGTSHLELEQPGTSRNESARCLPIGRESTLEQLREETRQREEKLRSLQIERTNNAMLGFGITSEPHQSLPNASQASPPKSTSFAKDTRVVLRAEQYNKPIRKRAVKDGEGSFNLEPTKIRRFNKDSDFIPDGTNSSLNDSTCDLAFTGNSYKVGKASPAELVADPDSEAIENIVPGADKMEMHDIDGDECSWPEPYQQQPYLAQNLNEASNQRNVLVTPLNLNEAHFNISGEPVTYSNINHSPDQTSVVPATWSNVTETGEMNAQPVTWSNFEDLSHVQLSQVNTPSIGTYNVSSCGDDTGVETNTSAFPPTYNYANDFRQKLEQRMTPEAVELVMNDPNFVQDVTAFRNDHYSPAAPLVNMDAPVSPPDEDQRDINEDLIGTEVARYLSLVRQQSAPSSDGKPGNENFQSGVSPDDNQGLELTSQPHPVDPRPALSALGRKIEVNLKRVSWSVDKFTVSESRHLFSFSFSKEGRKTRRDSVKDPKRKDTSTP</sequence>
<dbReference type="Proteomes" id="UP000887568">
    <property type="component" value="Unplaced"/>
</dbReference>
<reference evidence="2" key="1">
    <citation type="submission" date="2022-11" db="UniProtKB">
        <authorList>
            <consortium name="EnsemblMetazoa"/>
        </authorList>
    </citation>
    <scope>IDENTIFICATION</scope>
</reference>
<feature type="region of interest" description="Disordered" evidence="1">
    <location>
        <begin position="393"/>
        <end position="417"/>
    </location>
</feature>